<name>A0ABN9PR30_9DINO</name>
<protein>
    <submittedName>
        <fullName evidence="1">Uncharacterized protein</fullName>
    </submittedName>
</protein>
<gene>
    <name evidence="1" type="ORF">PCOR1329_LOCUS4673</name>
</gene>
<dbReference type="EMBL" id="CAUYUJ010001214">
    <property type="protein sequence ID" value="CAK0794807.1"/>
    <property type="molecule type" value="Genomic_DNA"/>
</dbReference>
<organism evidence="1 2">
    <name type="scientific">Prorocentrum cordatum</name>
    <dbReference type="NCBI Taxonomy" id="2364126"/>
    <lineage>
        <taxon>Eukaryota</taxon>
        <taxon>Sar</taxon>
        <taxon>Alveolata</taxon>
        <taxon>Dinophyceae</taxon>
        <taxon>Prorocentrales</taxon>
        <taxon>Prorocentraceae</taxon>
        <taxon>Prorocentrum</taxon>
    </lineage>
</organism>
<proteinExistence type="predicted"/>
<sequence length="121" mass="13257">MLGAPPSTRHVLVWYDADDVYHERSAVWPQTREKWAVLTPDLDMHAKVLDGSDGSDGVTRILDLRPGGRLPILDAPPYRFTSLVSFDDLEGCIREGCRLALQEGAAAGNPPIEMLDGAMPD</sequence>
<accession>A0ABN9PR30</accession>
<comment type="caution">
    <text evidence="1">The sequence shown here is derived from an EMBL/GenBank/DDBJ whole genome shotgun (WGS) entry which is preliminary data.</text>
</comment>
<evidence type="ECO:0000313" key="2">
    <source>
        <dbReference type="Proteomes" id="UP001189429"/>
    </source>
</evidence>
<dbReference type="Proteomes" id="UP001189429">
    <property type="component" value="Unassembled WGS sequence"/>
</dbReference>
<keyword evidence="2" id="KW-1185">Reference proteome</keyword>
<reference evidence="1" key="1">
    <citation type="submission" date="2023-10" db="EMBL/GenBank/DDBJ databases">
        <authorList>
            <person name="Chen Y."/>
            <person name="Shah S."/>
            <person name="Dougan E. K."/>
            <person name="Thang M."/>
            <person name="Chan C."/>
        </authorList>
    </citation>
    <scope>NUCLEOTIDE SEQUENCE [LARGE SCALE GENOMIC DNA]</scope>
</reference>
<evidence type="ECO:0000313" key="1">
    <source>
        <dbReference type="EMBL" id="CAK0794807.1"/>
    </source>
</evidence>